<proteinExistence type="predicted"/>
<dbReference type="Proteomes" id="UP000531216">
    <property type="component" value="Unassembled WGS sequence"/>
</dbReference>
<dbReference type="OrthoDB" id="7908313at2"/>
<keyword evidence="5" id="KW-1185">Reference proteome</keyword>
<dbReference type="EMBL" id="JACIDO010000005">
    <property type="protein sequence ID" value="MBB3936609.1"/>
    <property type="molecule type" value="Genomic_DNA"/>
</dbReference>
<evidence type="ECO:0000256" key="1">
    <source>
        <dbReference type="SAM" id="Coils"/>
    </source>
</evidence>
<dbReference type="RefSeq" id="WP_090962244.1">
    <property type="nucleotide sequence ID" value="NZ_FOOA01000005.1"/>
</dbReference>
<feature type="compositionally biased region" description="Low complexity" evidence="2">
    <location>
        <begin position="32"/>
        <end position="43"/>
    </location>
</feature>
<name>A0A7W6BV36_9HYPH</name>
<comment type="caution">
    <text evidence="4">The sequence shown here is derived from an EMBL/GenBank/DDBJ whole genome shotgun (WGS) entry which is preliminary data.</text>
</comment>
<feature type="compositionally biased region" description="Basic and acidic residues" evidence="2">
    <location>
        <begin position="9"/>
        <end position="28"/>
    </location>
</feature>
<protein>
    <submittedName>
        <fullName evidence="4">Crescentin</fullName>
    </submittedName>
</protein>
<evidence type="ECO:0000256" key="2">
    <source>
        <dbReference type="SAM" id="MobiDB-lite"/>
    </source>
</evidence>
<dbReference type="InterPro" id="IPR043652">
    <property type="entry name" value="CreS_CC"/>
</dbReference>
<feature type="coiled-coil region" evidence="1">
    <location>
        <begin position="175"/>
        <end position="244"/>
    </location>
</feature>
<organism evidence="4 5">
    <name type="scientific">Aureimonas phyllosphaerae</name>
    <dbReference type="NCBI Taxonomy" id="1166078"/>
    <lineage>
        <taxon>Bacteria</taxon>
        <taxon>Pseudomonadati</taxon>
        <taxon>Pseudomonadota</taxon>
        <taxon>Alphaproteobacteria</taxon>
        <taxon>Hyphomicrobiales</taxon>
        <taxon>Aurantimonadaceae</taxon>
        <taxon>Aureimonas</taxon>
    </lineage>
</organism>
<reference evidence="4 5" key="1">
    <citation type="submission" date="2020-08" db="EMBL/GenBank/DDBJ databases">
        <title>Genomic Encyclopedia of Type Strains, Phase IV (KMG-IV): sequencing the most valuable type-strain genomes for metagenomic binning, comparative biology and taxonomic classification.</title>
        <authorList>
            <person name="Goeker M."/>
        </authorList>
    </citation>
    <scope>NUCLEOTIDE SEQUENCE [LARGE SCALE GENOMIC DNA]</scope>
    <source>
        <strain evidence="4 5">DSM 25024</strain>
    </source>
</reference>
<evidence type="ECO:0000313" key="5">
    <source>
        <dbReference type="Proteomes" id="UP000531216"/>
    </source>
</evidence>
<evidence type="ECO:0000259" key="3">
    <source>
        <dbReference type="Pfam" id="PF19220"/>
    </source>
</evidence>
<gene>
    <name evidence="4" type="ORF">GGR05_002763</name>
</gene>
<dbReference type="AlphaFoldDB" id="A0A7W6BV36"/>
<dbReference type="Pfam" id="PF19220">
    <property type="entry name" value="Rod_CreS"/>
    <property type="match status" value="1"/>
</dbReference>
<keyword evidence="1" id="KW-0175">Coiled coil</keyword>
<sequence length="506" mass="56334">MSSPLSFFFRRDGQRPSENATERPDFGKVMDPVAPRASAPASSNTHAGFVPPLDSIGQRNEMLKVRIGEMAERLGDLRSLTDDFSQLIGPIETIAEELPRSKSRILELEALLQQEMESGQALRREVDSLLGRYSTASSELSTAVARATRLENLMREQETAFDEQRLTLREKTTHANALERQLLAEVEQNQSLALEVKTLRAEAQVSDQALADAERMLAEVSERRQILEQENRRFQNLAEEQAAELVSAGSRMDELSTQVEAHLQTIALQESHIAAEQAGRQRAVAQLEAELAAMKTERSSAAMKIEALSARLMATDQILAQVRGQLREREEAMRAAERANKEAIAERTTFDRRLEASKTEASRLLTQLQDAQKGRMELEARADMLVKALAAKDAALEGVTTRANNLSDRVEALTLRFEQERQTLEAANRRLIEELQTEKAERTLAQGALDIARENRTALQRQNETLKRATRSRSGDAGLMGDGLHDGHGGETSSNVRPFMMPEKGD</sequence>
<accession>A0A7W6BV36</accession>
<evidence type="ECO:0000313" key="4">
    <source>
        <dbReference type="EMBL" id="MBB3936609.1"/>
    </source>
</evidence>
<feature type="region of interest" description="Disordered" evidence="2">
    <location>
        <begin position="1"/>
        <end position="53"/>
    </location>
</feature>
<feature type="domain" description="Crescentin coiled-coil" evidence="3">
    <location>
        <begin position="98"/>
        <end position="456"/>
    </location>
</feature>
<feature type="region of interest" description="Disordered" evidence="2">
    <location>
        <begin position="460"/>
        <end position="506"/>
    </location>
</feature>